<protein>
    <submittedName>
        <fullName evidence="4">Sulfatase</fullName>
    </submittedName>
</protein>
<dbReference type="InterPro" id="IPR050738">
    <property type="entry name" value="Sulfatase"/>
</dbReference>
<dbReference type="PANTHER" id="PTHR42693">
    <property type="entry name" value="ARYLSULFATASE FAMILY MEMBER"/>
    <property type="match status" value="1"/>
</dbReference>
<feature type="domain" description="Sulfatase N-terminal" evidence="3">
    <location>
        <begin position="31"/>
        <end position="295"/>
    </location>
</feature>
<evidence type="ECO:0000259" key="3">
    <source>
        <dbReference type="Pfam" id="PF00884"/>
    </source>
</evidence>
<dbReference type="RefSeq" id="WP_344788159.1">
    <property type="nucleotide sequence ID" value="NZ_BAABCA010000004.1"/>
</dbReference>
<dbReference type="Gene3D" id="3.40.720.10">
    <property type="entry name" value="Alkaline Phosphatase, subunit A"/>
    <property type="match status" value="1"/>
</dbReference>
<gene>
    <name evidence="4" type="ORF">GCM10022291_20800</name>
</gene>
<dbReference type="PANTHER" id="PTHR42693:SF53">
    <property type="entry name" value="ENDO-4-O-SULFATASE"/>
    <property type="match status" value="1"/>
</dbReference>
<evidence type="ECO:0000256" key="2">
    <source>
        <dbReference type="ARBA" id="ARBA00022801"/>
    </source>
</evidence>
<dbReference type="Pfam" id="PF00884">
    <property type="entry name" value="Sulfatase"/>
    <property type="match status" value="1"/>
</dbReference>
<comment type="caution">
    <text evidence="4">The sequence shown here is derived from an EMBL/GenBank/DDBJ whole genome shotgun (WGS) entry which is preliminary data.</text>
</comment>
<dbReference type="CDD" id="cd16027">
    <property type="entry name" value="SGSH"/>
    <property type="match status" value="1"/>
</dbReference>
<organism evidence="4 5">
    <name type="scientific">Postechiella marina</name>
    <dbReference type="NCBI Taxonomy" id="943941"/>
    <lineage>
        <taxon>Bacteria</taxon>
        <taxon>Pseudomonadati</taxon>
        <taxon>Bacteroidota</taxon>
        <taxon>Flavobacteriia</taxon>
        <taxon>Flavobacteriales</taxon>
        <taxon>Flavobacteriaceae</taxon>
        <taxon>Postechiella</taxon>
    </lineage>
</organism>
<dbReference type="SUPFAM" id="SSF53649">
    <property type="entry name" value="Alkaline phosphatase-like"/>
    <property type="match status" value="1"/>
</dbReference>
<dbReference type="InterPro" id="IPR017850">
    <property type="entry name" value="Alkaline_phosphatase_core_sf"/>
</dbReference>
<evidence type="ECO:0000256" key="1">
    <source>
        <dbReference type="ARBA" id="ARBA00008779"/>
    </source>
</evidence>
<name>A0ABP8CA71_9FLAO</name>
<dbReference type="Proteomes" id="UP001501496">
    <property type="component" value="Unassembled WGS sequence"/>
</dbReference>
<proteinExistence type="inferred from homology"/>
<keyword evidence="2" id="KW-0378">Hydrolase</keyword>
<dbReference type="InterPro" id="IPR000917">
    <property type="entry name" value="Sulfatase_N"/>
</dbReference>
<sequence length="482" mass="55310">MKFKIFILSLSFVFIGCKETSKRSAAKQPLNILWINCDDLGRELSCYGNPDVKTPHIDNLAKQGVKYTNAYSNAPVCSSSRSSQITGMYPSAINVLNHRTIDKKKLPDSIPPIMELFKEKGYFCSNGWAHAMNKKGKEDYNFLGKNFFDGTDWNQRDKDQPFFAQVQIHEPHRIFVNDNENPIDPDTVKLPGCYPDYPLIRADWSKYLESVQTADKQVGQILKRLEDEGLADNTVVILFGDHGRPHLRDKQWLYEGGLAIPLIVRYPKNRDAGTIKKDLISLVDVTASSLKLANIKVPEYMHGKDVLNGEKQNYVYGFRQRCGDAVDDIRSITDGRYKLIWNRMPHLPYMQLTSYKKLQYPAFTLYNVLHKQGKLEAPFNQFMAKTRPEFELYDLKNDANEFNNLTEKETYKEIQNKLFNALHSKLNLIEKNMIIESPEIIKKAKQGSSKFASKGFVKKGLGSNPTNEEILNKWEKDLLSTN</sequence>
<reference evidence="5" key="1">
    <citation type="journal article" date="2019" name="Int. J. Syst. Evol. Microbiol.">
        <title>The Global Catalogue of Microorganisms (GCM) 10K type strain sequencing project: providing services to taxonomists for standard genome sequencing and annotation.</title>
        <authorList>
            <consortium name="The Broad Institute Genomics Platform"/>
            <consortium name="The Broad Institute Genome Sequencing Center for Infectious Disease"/>
            <person name="Wu L."/>
            <person name="Ma J."/>
        </authorList>
    </citation>
    <scope>NUCLEOTIDE SEQUENCE [LARGE SCALE GENOMIC DNA]</scope>
    <source>
        <strain evidence="5">JCM 17630</strain>
    </source>
</reference>
<evidence type="ECO:0000313" key="4">
    <source>
        <dbReference type="EMBL" id="GAA4236447.1"/>
    </source>
</evidence>
<dbReference type="PROSITE" id="PS51257">
    <property type="entry name" value="PROKAR_LIPOPROTEIN"/>
    <property type="match status" value="1"/>
</dbReference>
<accession>A0ABP8CA71</accession>
<comment type="similarity">
    <text evidence="1">Belongs to the sulfatase family.</text>
</comment>
<keyword evidence="5" id="KW-1185">Reference proteome</keyword>
<evidence type="ECO:0000313" key="5">
    <source>
        <dbReference type="Proteomes" id="UP001501496"/>
    </source>
</evidence>
<dbReference type="EMBL" id="BAABCA010000004">
    <property type="protein sequence ID" value="GAA4236447.1"/>
    <property type="molecule type" value="Genomic_DNA"/>
</dbReference>